<proteinExistence type="predicted"/>
<reference evidence="1" key="1">
    <citation type="submission" date="2015-12" db="EMBL/GenBank/DDBJ databases">
        <title>Update maize B73 reference genome by single molecule sequencing technologies.</title>
        <authorList>
            <consortium name="Maize Genome Sequencing Project"/>
            <person name="Ware D."/>
        </authorList>
    </citation>
    <scope>NUCLEOTIDE SEQUENCE [LARGE SCALE GENOMIC DNA]</scope>
    <source>
        <tissue evidence="1">Seedling</tissue>
    </source>
</reference>
<evidence type="ECO:0000313" key="1">
    <source>
        <dbReference type="EMBL" id="ONM03881.1"/>
    </source>
</evidence>
<dbReference type="EMBL" id="CM007647">
    <property type="protein sequence ID" value="ONM03881.1"/>
    <property type="molecule type" value="Genomic_DNA"/>
</dbReference>
<accession>A0A1D6KM05</accession>
<protein>
    <submittedName>
        <fullName evidence="1">Uncharacterized protein</fullName>
    </submittedName>
</protein>
<organism evidence="1">
    <name type="scientific">Zea mays</name>
    <name type="common">Maize</name>
    <dbReference type="NCBI Taxonomy" id="4577"/>
    <lineage>
        <taxon>Eukaryota</taxon>
        <taxon>Viridiplantae</taxon>
        <taxon>Streptophyta</taxon>
        <taxon>Embryophyta</taxon>
        <taxon>Tracheophyta</taxon>
        <taxon>Spermatophyta</taxon>
        <taxon>Magnoliopsida</taxon>
        <taxon>Liliopsida</taxon>
        <taxon>Poales</taxon>
        <taxon>Poaceae</taxon>
        <taxon>PACMAD clade</taxon>
        <taxon>Panicoideae</taxon>
        <taxon>Andropogonodae</taxon>
        <taxon>Andropogoneae</taxon>
        <taxon>Tripsacinae</taxon>
        <taxon>Zea</taxon>
    </lineage>
</organism>
<dbReference type="AlphaFoldDB" id="A0A1D6KM05"/>
<name>A0A1D6KM05_MAIZE</name>
<gene>
    <name evidence="1" type="ORF">ZEAMMB73_Zm00001d031890</name>
</gene>
<dbReference type="InParanoid" id="A0A1D6KM05"/>
<sequence>MLILELIVQLWSKSFATNIFALLFHKWLFEALLTKKKYRYDIALLLFKVLQMYFVATTVPACVLRMFGI</sequence>